<feature type="chain" id="PRO_5003939542" evidence="1">
    <location>
        <begin position="26"/>
        <end position="278"/>
    </location>
</feature>
<organism evidence="3 4">
    <name type="scientific">Deinococcus peraridilitoris (strain DSM 19664 / LMG 22246 / CIP 109416 / KR-200)</name>
    <dbReference type="NCBI Taxonomy" id="937777"/>
    <lineage>
        <taxon>Bacteria</taxon>
        <taxon>Thermotogati</taxon>
        <taxon>Deinococcota</taxon>
        <taxon>Deinococci</taxon>
        <taxon>Deinococcales</taxon>
        <taxon>Deinococcaceae</taxon>
        <taxon>Deinococcus</taxon>
    </lineage>
</organism>
<keyword evidence="1" id="KW-0732">Signal</keyword>
<dbReference type="AlphaFoldDB" id="L0A1S2"/>
<dbReference type="HOGENOM" id="CLU_1000116_0_0_0"/>
<gene>
    <name evidence="3" type="ordered locus">Deipe_1895</name>
</gene>
<evidence type="ECO:0000256" key="1">
    <source>
        <dbReference type="SAM" id="SignalP"/>
    </source>
</evidence>
<dbReference type="EMBL" id="CP003382">
    <property type="protein sequence ID" value="AFZ67404.1"/>
    <property type="molecule type" value="Genomic_DNA"/>
</dbReference>
<evidence type="ECO:0000313" key="4">
    <source>
        <dbReference type="Proteomes" id="UP000010467"/>
    </source>
</evidence>
<name>L0A1S2_DEIPD</name>
<dbReference type="Pfam" id="PF08308">
    <property type="entry name" value="PEGA"/>
    <property type="match status" value="1"/>
</dbReference>
<dbReference type="InterPro" id="IPR013229">
    <property type="entry name" value="PEGA"/>
</dbReference>
<dbReference type="Proteomes" id="UP000010467">
    <property type="component" value="Chromosome"/>
</dbReference>
<accession>L0A1S2</accession>
<dbReference type="PATRIC" id="fig|937777.3.peg.1897"/>
<protein>
    <submittedName>
        <fullName evidence="3">PEGA domain-containing protein</fullName>
    </submittedName>
</protein>
<feature type="signal peptide" evidence="1">
    <location>
        <begin position="1"/>
        <end position="25"/>
    </location>
</feature>
<reference evidence="4" key="1">
    <citation type="submission" date="2012-03" db="EMBL/GenBank/DDBJ databases">
        <title>Complete sequence of chromosome of Deinococcus peraridilitoris DSM 19664.</title>
        <authorList>
            <person name="Lucas S."/>
            <person name="Copeland A."/>
            <person name="Lapidus A."/>
            <person name="Glavina del Rio T."/>
            <person name="Dalin E."/>
            <person name="Tice H."/>
            <person name="Bruce D."/>
            <person name="Goodwin L."/>
            <person name="Pitluck S."/>
            <person name="Peters L."/>
            <person name="Mikhailova N."/>
            <person name="Lu M."/>
            <person name="Kyrpides N."/>
            <person name="Mavromatis K."/>
            <person name="Ivanova N."/>
            <person name="Brettin T."/>
            <person name="Detter J.C."/>
            <person name="Han C."/>
            <person name="Larimer F."/>
            <person name="Land M."/>
            <person name="Hauser L."/>
            <person name="Markowitz V."/>
            <person name="Cheng J.-F."/>
            <person name="Hugenholtz P."/>
            <person name="Woyke T."/>
            <person name="Wu D."/>
            <person name="Pukall R."/>
            <person name="Steenblock K."/>
            <person name="Brambilla E."/>
            <person name="Klenk H.-P."/>
            <person name="Eisen J.A."/>
        </authorList>
    </citation>
    <scope>NUCLEOTIDE SEQUENCE [LARGE SCALE GENOMIC DNA]</scope>
    <source>
        <strain evidence="4">DSM 19664 / LMG 22246 / CIP 109416 / KR-200</strain>
    </source>
</reference>
<feature type="domain" description="PEGA" evidence="2">
    <location>
        <begin position="54"/>
        <end position="108"/>
    </location>
</feature>
<keyword evidence="4" id="KW-1185">Reference proteome</keyword>
<proteinExistence type="predicted"/>
<evidence type="ECO:0000313" key="3">
    <source>
        <dbReference type="EMBL" id="AFZ67404.1"/>
    </source>
</evidence>
<sequence length="278" mass="28468">MPTAMIALAAVAALGLVACSQSTGSANLPGTAQFTLPTTPTATLVEFTVVNATSGETVKVADQNPDKTGVTLTGLPAGTYNVVVNAEGFQPVTAQFKLAPDGRVVWITPLPTTLTPVDAGDAAGKLVLLGAPAGAYAYSGVVDRDANTPGLQLYVDQDYIQVVMHGMASTGISGTDYVQLLLPAGKSFRDGSFKVAAQFGNAPAGNPLTQEVSANARFGVYVHAQRAARVDIDVPIGLQVVTALEVIPTSTGQYCYTPSSVAGASPVCFEVINAPSPR</sequence>
<evidence type="ECO:0000259" key="2">
    <source>
        <dbReference type="Pfam" id="PF08308"/>
    </source>
</evidence>
<dbReference type="KEGG" id="dpd:Deipe_1895"/>
<dbReference type="RefSeq" id="WP_015235709.1">
    <property type="nucleotide sequence ID" value="NC_019793.1"/>
</dbReference>